<dbReference type="InterPro" id="IPR027417">
    <property type="entry name" value="P-loop_NTPase"/>
</dbReference>
<evidence type="ECO:0000256" key="8">
    <source>
        <dbReference type="ARBA" id="ARBA00023136"/>
    </source>
</evidence>
<organism evidence="12 13">
    <name type="scientific">Lihuaxuella thermophila</name>
    <dbReference type="NCBI Taxonomy" id="1173111"/>
    <lineage>
        <taxon>Bacteria</taxon>
        <taxon>Bacillati</taxon>
        <taxon>Bacillota</taxon>
        <taxon>Bacilli</taxon>
        <taxon>Bacillales</taxon>
        <taxon>Thermoactinomycetaceae</taxon>
        <taxon>Lihuaxuella</taxon>
    </lineage>
</organism>
<evidence type="ECO:0000256" key="7">
    <source>
        <dbReference type="ARBA" id="ARBA00022989"/>
    </source>
</evidence>
<keyword evidence="13" id="KW-1185">Reference proteome</keyword>
<feature type="transmembrane region" description="Helical" evidence="9">
    <location>
        <begin position="162"/>
        <end position="180"/>
    </location>
</feature>
<dbReference type="InterPro" id="IPR017871">
    <property type="entry name" value="ABC_transporter-like_CS"/>
</dbReference>
<dbReference type="OrthoDB" id="9770415at2"/>
<keyword evidence="7 9" id="KW-1133">Transmembrane helix</keyword>
<dbReference type="InterPro" id="IPR003439">
    <property type="entry name" value="ABC_transporter-like_ATP-bd"/>
</dbReference>
<dbReference type="PROSITE" id="PS50929">
    <property type="entry name" value="ABC_TM1F"/>
    <property type="match status" value="1"/>
</dbReference>
<evidence type="ECO:0000313" key="12">
    <source>
        <dbReference type="EMBL" id="SEN36093.1"/>
    </source>
</evidence>
<dbReference type="FunFam" id="3.40.50.300:FF:000221">
    <property type="entry name" value="Multidrug ABC transporter ATP-binding protein"/>
    <property type="match status" value="1"/>
</dbReference>
<dbReference type="STRING" id="1173111.SAMN05444955_109115"/>
<evidence type="ECO:0000259" key="11">
    <source>
        <dbReference type="PROSITE" id="PS50929"/>
    </source>
</evidence>
<dbReference type="GO" id="GO:0005886">
    <property type="term" value="C:plasma membrane"/>
    <property type="evidence" value="ECO:0007669"/>
    <property type="project" value="UniProtKB-SubCell"/>
</dbReference>
<proteinExistence type="predicted"/>
<feature type="transmembrane region" description="Helical" evidence="9">
    <location>
        <begin position="280"/>
        <end position="301"/>
    </location>
</feature>
<feature type="domain" description="ABC transmembrane type-1" evidence="11">
    <location>
        <begin position="20"/>
        <end position="303"/>
    </location>
</feature>
<keyword evidence="2" id="KW-0813">Transport</keyword>
<dbReference type="InterPro" id="IPR011527">
    <property type="entry name" value="ABC1_TM_dom"/>
</dbReference>
<evidence type="ECO:0000256" key="5">
    <source>
        <dbReference type="ARBA" id="ARBA00022741"/>
    </source>
</evidence>
<sequence length="594" mass="66698">MSIFKDLWWFFKLEKKSYSLGILTLVMLALLHLFAPYAVRVVVDKIEAGTLTVEDLLLWTTLSLVVGLATYCFGFLWRIMLFGASNRLGKLLRNRLYEHFTRMSPRFFHQRRTGDLMAHATNDIQAIVATAGEGVLTLADSIITGGIVVFTMAFFIDWKLTVIALLPMPLMAWATSKYGSMLHKRFHKAQEAFSHTNDKVQENISGVRVIKAFGQEEYEKKEFKKLLDDVVEKNIAVARIDALFDPTIILVVGVSFFLTVAYGSFGVVSGEITIGELTQFTIYLGHLIWPMLAFGWLFNIVERGRASYDRVEALLHIPPDIADRPDAVDQVPSGEVEYRLKSFSYPESDKMVLKDIFVRVKQGETLGIVGKTGSGKTTFLRLLLREFDAEPGSIRIGGIPVTDYKLLRLRQAIGYVPQDHVLFSATVAENIAFGKPEATQEEIEEVARLACIHEDILHFEHGYETLVGERGVTLSGGQKQRISIARALLLDPEILILDDSLSAVDAKTEHLILEALRKNRKQKTTLISAHRLSAVEQADQIIVLENGRVIERGTHQELMQQNGWYKEMYERQQLESLVAEGGGTVGHPTTSPLS</sequence>
<evidence type="ECO:0000313" key="13">
    <source>
        <dbReference type="Proteomes" id="UP000199695"/>
    </source>
</evidence>
<dbReference type="InterPro" id="IPR039421">
    <property type="entry name" value="Type_1_exporter"/>
</dbReference>
<dbReference type="PROSITE" id="PS00211">
    <property type="entry name" value="ABC_TRANSPORTER_1"/>
    <property type="match status" value="1"/>
</dbReference>
<feature type="transmembrane region" description="Helical" evidence="9">
    <location>
        <begin position="135"/>
        <end position="156"/>
    </location>
</feature>
<keyword evidence="4 9" id="KW-0812">Transmembrane</keyword>
<keyword evidence="6 12" id="KW-0067">ATP-binding</keyword>
<dbReference type="GO" id="GO:0005524">
    <property type="term" value="F:ATP binding"/>
    <property type="evidence" value="ECO:0007669"/>
    <property type="project" value="UniProtKB-KW"/>
</dbReference>
<evidence type="ECO:0000256" key="2">
    <source>
        <dbReference type="ARBA" id="ARBA00022448"/>
    </source>
</evidence>
<comment type="subcellular location">
    <subcellularLocation>
        <location evidence="1">Cell membrane</location>
        <topology evidence="1">Multi-pass membrane protein</topology>
    </subcellularLocation>
</comment>
<dbReference type="Proteomes" id="UP000199695">
    <property type="component" value="Unassembled WGS sequence"/>
</dbReference>
<keyword evidence="5" id="KW-0547">Nucleotide-binding</keyword>
<evidence type="ECO:0000256" key="1">
    <source>
        <dbReference type="ARBA" id="ARBA00004651"/>
    </source>
</evidence>
<dbReference type="GO" id="GO:0015421">
    <property type="term" value="F:ABC-type oligopeptide transporter activity"/>
    <property type="evidence" value="ECO:0007669"/>
    <property type="project" value="TreeGrafter"/>
</dbReference>
<dbReference type="AlphaFoldDB" id="A0A1H8FWF8"/>
<protein>
    <submittedName>
        <fullName evidence="12">ATP-binding cassette, subfamily B</fullName>
    </submittedName>
</protein>
<dbReference type="EMBL" id="FOCQ01000009">
    <property type="protein sequence ID" value="SEN36093.1"/>
    <property type="molecule type" value="Genomic_DNA"/>
</dbReference>
<dbReference type="GO" id="GO:0016887">
    <property type="term" value="F:ATP hydrolysis activity"/>
    <property type="evidence" value="ECO:0007669"/>
    <property type="project" value="InterPro"/>
</dbReference>
<evidence type="ECO:0000256" key="9">
    <source>
        <dbReference type="SAM" id="Phobius"/>
    </source>
</evidence>
<dbReference type="CDD" id="cd18541">
    <property type="entry name" value="ABC_6TM_TmrB_like"/>
    <property type="match status" value="1"/>
</dbReference>
<keyword evidence="3" id="KW-1003">Cell membrane</keyword>
<feature type="transmembrane region" description="Helical" evidence="9">
    <location>
        <begin position="248"/>
        <end position="268"/>
    </location>
</feature>
<gene>
    <name evidence="12" type="ORF">SAMN05444955_109115</name>
</gene>
<evidence type="ECO:0000256" key="6">
    <source>
        <dbReference type="ARBA" id="ARBA00022840"/>
    </source>
</evidence>
<dbReference type="PANTHER" id="PTHR43394">
    <property type="entry name" value="ATP-DEPENDENT PERMEASE MDL1, MITOCHONDRIAL"/>
    <property type="match status" value="1"/>
</dbReference>
<dbReference type="Gene3D" id="1.20.1560.10">
    <property type="entry name" value="ABC transporter type 1, transmembrane domain"/>
    <property type="match status" value="1"/>
</dbReference>
<evidence type="ECO:0000256" key="4">
    <source>
        <dbReference type="ARBA" id="ARBA00022692"/>
    </source>
</evidence>
<dbReference type="FunFam" id="1.20.1560.10:FF:000011">
    <property type="entry name" value="Multidrug ABC transporter ATP-binding protein"/>
    <property type="match status" value="1"/>
</dbReference>
<dbReference type="Pfam" id="PF00005">
    <property type="entry name" value="ABC_tran"/>
    <property type="match status" value="1"/>
</dbReference>
<dbReference type="SMART" id="SM00382">
    <property type="entry name" value="AAA"/>
    <property type="match status" value="1"/>
</dbReference>
<dbReference type="InterPro" id="IPR036640">
    <property type="entry name" value="ABC1_TM_sf"/>
</dbReference>
<dbReference type="Gene3D" id="3.40.50.300">
    <property type="entry name" value="P-loop containing nucleotide triphosphate hydrolases"/>
    <property type="match status" value="1"/>
</dbReference>
<accession>A0A1H8FWF8</accession>
<dbReference type="SUPFAM" id="SSF90123">
    <property type="entry name" value="ABC transporter transmembrane region"/>
    <property type="match status" value="1"/>
</dbReference>
<dbReference type="PROSITE" id="PS50893">
    <property type="entry name" value="ABC_TRANSPORTER_2"/>
    <property type="match status" value="1"/>
</dbReference>
<evidence type="ECO:0000259" key="10">
    <source>
        <dbReference type="PROSITE" id="PS50893"/>
    </source>
</evidence>
<feature type="domain" description="ABC transporter" evidence="10">
    <location>
        <begin position="338"/>
        <end position="571"/>
    </location>
</feature>
<name>A0A1H8FWF8_9BACL</name>
<feature type="transmembrane region" description="Helical" evidence="9">
    <location>
        <begin position="56"/>
        <end position="77"/>
    </location>
</feature>
<reference evidence="12 13" key="1">
    <citation type="submission" date="2016-10" db="EMBL/GenBank/DDBJ databases">
        <authorList>
            <person name="de Groot N.N."/>
        </authorList>
    </citation>
    <scope>NUCLEOTIDE SEQUENCE [LARGE SCALE GENOMIC DNA]</scope>
    <source>
        <strain evidence="12 13">DSM 46701</strain>
    </source>
</reference>
<keyword evidence="8 9" id="KW-0472">Membrane</keyword>
<evidence type="ECO:0000256" key="3">
    <source>
        <dbReference type="ARBA" id="ARBA00022475"/>
    </source>
</evidence>
<dbReference type="InterPro" id="IPR003593">
    <property type="entry name" value="AAA+_ATPase"/>
</dbReference>
<dbReference type="Pfam" id="PF00664">
    <property type="entry name" value="ABC_membrane"/>
    <property type="match status" value="1"/>
</dbReference>
<dbReference type="RefSeq" id="WP_089969456.1">
    <property type="nucleotide sequence ID" value="NZ_FOCQ01000009.1"/>
</dbReference>
<dbReference type="SUPFAM" id="SSF52540">
    <property type="entry name" value="P-loop containing nucleoside triphosphate hydrolases"/>
    <property type="match status" value="1"/>
</dbReference>
<dbReference type="PANTHER" id="PTHR43394:SF1">
    <property type="entry name" value="ATP-BINDING CASSETTE SUB-FAMILY B MEMBER 10, MITOCHONDRIAL"/>
    <property type="match status" value="1"/>
</dbReference>